<comment type="caution">
    <text evidence="9">The sequence shown here is derived from an EMBL/GenBank/DDBJ whole genome shotgun (WGS) entry which is preliminary data.</text>
</comment>
<feature type="transmembrane region" description="Helical" evidence="7">
    <location>
        <begin position="259"/>
        <end position="283"/>
    </location>
</feature>
<keyword evidence="6 7" id="KW-0472">Membrane</keyword>
<dbReference type="InterPro" id="IPR017475">
    <property type="entry name" value="EPS_sugar_tfrase"/>
</dbReference>
<feature type="domain" description="Bacterial sugar transferase" evidence="8">
    <location>
        <begin position="254"/>
        <end position="434"/>
    </location>
</feature>
<sequence length="462" mass="53342">MKKIRNYSNIIMIFMTTILIILLAYIFWITWNEVYRKVVIDPFYEKGSLLLTVVYIIIYFLFAKIYEGFRIGLLKTSEVIYSQSLSLIFANLLTYMQISLIAKKLVNPLMLGVMTAVEVFAVFIWAIISNKLYFTVCPPINMLMIYSNKSAIDLMSKMEGHKNKYNICSMINTEEGFISIKKKIDQYEAVMICDVESSLRNKIVKYCYKKSIEIYMTPKLSDIIIQSSDKLHIFDTPLLICKNHGLSYSQKILKRAMDIIISIIFIIALFPIMIITAIFIKLYDGGPVIFKQKRLTINNNVFEIYKFRSMIVNAEKDGEARLASQNDDRITPIGKIIRKIRLDELPQIFNILIGDMSIVGPRPERPEIAEKYIGIMPEFEFRTKVKAGLTGYAQIMGRYNTTPYDKLKLDLMYIGEYSMFMDIKLMLMTVKILFMAESTEGIVDGEVLPVAITQDDDTSQIF</sequence>
<evidence type="ECO:0000256" key="6">
    <source>
        <dbReference type="ARBA" id="ARBA00023136"/>
    </source>
</evidence>
<evidence type="ECO:0000256" key="1">
    <source>
        <dbReference type="ARBA" id="ARBA00004141"/>
    </source>
</evidence>
<gene>
    <name evidence="9" type="ORF">LY60_02329</name>
</gene>
<organism evidence="9 10">
    <name type="scientific">Sedimentibacter saalensis</name>
    <dbReference type="NCBI Taxonomy" id="130788"/>
    <lineage>
        <taxon>Bacteria</taxon>
        <taxon>Bacillati</taxon>
        <taxon>Bacillota</taxon>
        <taxon>Tissierellia</taxon>
        <taxon>Sedimentibacter</taxon>
    </lineage>
</organism>
<evidence type="ECO:0000256" key="3">
    <source>
        <dbReference type="ARBA" id="ARBA00022679"/>
    </source>
</evidence>
<evidence type="ECO:0000256" key="5">
    <source>
        <dbReference type="ARBA" id="ARBA00022989"/>
    </source>
</evidence>
<name>A0A562J833_9FIRM</name>
<keyword evidence="10" id="KW-1185">Reference proteome</keyword>
<dbReference type="AlphaFoldDB" id="A0A562J833"/>
<accession>A0A562J833</accession>
<evidence type="ECO:0000256" key="4">
    <source>
        <dbReference type="ARBA" id="ARBA00022692"/>
    </source>
</evidence>
<comment type="similarity">
    <text evidence="2">Belongs to the bacterial sugar transferase family.</text>
</comment>
<evidence type="ECO:0000256" key="7">
    <source>
        <dbReference type="SAM" id="Phobius"/>
    </source>
</evidence>
<keyword evidence="4 7" id="KW-0812">Transmembrane</keyword>
<comment type="subcellular location">
    <subcellularLocation>
        <location evidence="1">Membrane</location>
        <topology evidence="1">Multi-pass membrane protein</topology>
    </subcellularLocation>
</comment>
<dbReference type="Proteomes" id="UP000315343">
    <property type="component" value="Unassembled WGS sequence"/>
</dbReference>
<reference evidence="9 10" key="1">
    <citation type="submission" date="2019-07" db="EMBL/GenBank/DDBJ databases">
        <title>Genomic Encyclopedia of Type Strains, Phase I: the one thousand microbial genomes (KMG-I) project.</title>
        <authorList>
            <person name="Kyrpides N."/>
        </authorList>
    </citation>
    <scope>NUCLEOTIDE SEQUENCE [LARGE SCALE GENOMIC DNA]</scope>
    <source>
        <strain evidence="9 10">DSM 13558</strain>
    </source>
</reference>
<dbReference type="PANTHER" id="PTHR30576:SF0">
    <property type="entry name" value="UNDECAPRENYL-PHOSPHATE N-ACETYLGALACTOSAMINYL 1-PHOSPHATE TRANSFERASE-RELATED"/>
    <property type="match status" value="1"/>
</dbReference>
<dbReference type="InterPro" id="IPR003362">
    <property type="entry name" value="Bact_transf"/>
</dbReference>
<protein>
    <submittedName>
        <fullName evidence="9">Exopolysaccharide biosynthesis polyprenyl glycosylphosphotransferase</fullName>
    </submittedName>
</protein>
<feature type="transmembrane region" description="Helical" evidence="7">
    <location>
        <begin position="7"/>
        <end position="28"/>
    </location>
</feature>
<proteinExistence type="inferred from homology"/>
<evidence type="ECO:0000313" key="10">
    <source>
        <dbReference type="Proteomes" id="UP000315343"/>
    </source>
</evidence>
<dbReference type="OrthoDB" id="9808602at2"/>
<evidence type="ECO:0000259" key="8">
    <source>
        <dbReference type="Pfam" id="PF02397"/>
    </source>
</evidence>
<keyword evidence="5 7" id="KW-1133">Transmembrane helix</keyword>
<dbReference type="PANTHER" id="PTHR30576">
    <property type="entry name" value="COLANIC BIOSYNTHESIS UDP-GLUCOSE LIPID CARRIER TRANSFERASE"/>
    <property type="match status" value="1"/>
</dbReference>
<dbReference type="EMBL" id="VLKH01000006">
    <property type="protein sequence ID" value="TWH79352.1"/>
    <property type="molecule type" value="Genomic_DNA"/>
</dbReference>
<evidence type="ECO:0000256" key="2">
    <source>
        <dbReference type="ARBA" id="ARBA00006464"/>
    </source>
</evidence>
<dbReference type="RefSeq" id="WP_145083632.1">
    <property type="nucleotide sequence ID" value="NZ_VLKH01000006.1"/>
</dbReference>
<dbReference type="NCBIfam" id="TIGR03025">
    <property type="entry name" value="EPS_sugtrans"/>
    <property type="match status" value="1"/>
</dbReference>
<feature type="transmembrane region" description="Helical" evidence="7">
    <location>
        <begin position="48"/>
        <end position="67"/>
    </location>
</feature>
<dbReference type="GO" id="GO:0016020">
    <property type="term" value="C:membrane"/>
    <property type="evidence" value="ECO:0007669"/>
    <property type="project" value="UniProtKB-SubCell"/>
</dbReference>
<evidence type="ECO:0000313" key="9">
    <source>
        <dbReference type="EMBL" id="TWH79352.1"/>
    </source>
</evidence>
<feature type="transmembrane region" description="Helical" evidence="7">
    <location>
        <begin position="108"/>
        <end position="128"/>
    </location>
</feature>
<keyword evidence="3 9" id="KW-0808">Transferase</keyword>
<feature type="transmembrane region" description="Helical" evidence="7">
    <location>
        <begin position="79"/>
        <end position="102"/>
    </location>
</feature>
<dbReference type="Pfam" id="PF02397">
    <property type="entry name" value="Bac_transf"/>
    <property type="match status" value="1"/>
</dbReference>
<dbReference type="GO" id="GO:0016780">
    <property type="term" value="F:phosphotransferase activity, for other substituted phosphate groups"/>
    <property type="evidence" value="ECO:0007669"/>
    <property type="project" value="TreeGrafter"/>
</dbReference>